<dbReference type="FunFam" id="1.20.272.10:FF:000076">
    <property type="match status" value="1"/>
</dbReference>
<evidence type="ECO:0000256" key="1">
    <source>
        <dbReference type="SAM" id="MobiDB-lite"/>
    </source>
</evidence>
<dbReference type="InterPro" id="IPR027417">
    <property type="entry name" value="P-loop_NTPase"/>
</dbReference>
<feature type="region of interest" description="Disordered" evidence="1">
    <location>
        <begin position="1"/>
        <end position="21"/>
    </location>
</feature>
<keyword evidence="3" id="KW-1185">Reference proteome</keyword>
<feature type="region of interest" description="Disordered" evidence="1">
    <location>
        <begin position="157"/>
        <end position="242"/>
    </location>
</feature>
<dbReference type="GO" id="GO:0003689">
    <property type="term" value="F:DNA clamp loader activity"/>
    <property type="evidence" value="ECO:0007669"/>
    <property type="project" value="TreeGrafter"/>
</dbReference>
<dbReference type="Gene3D" id="1.10.8.60">
    <property type="match status" value="1"/>
</dbReference>
<dbReference type="AlphaFoldDB" id="A0A0E0BE43"/>
<dbReference type="GO" id="GO:0006261">
    <property type="term" value="P:DNA-templated DNA replication"/>
    <property type="evidence" value="ECO:0007669"/>
    <property type="project" value="TreeGrafter"/>
</dbReference>
<dbReference type="eggNOG" id="KOG2035">
    <property type="taxonomic scope" value="Eukaryota"/>
</dbReference>
<dbReference type="EnsemblPlants" id="OGLUM10G19480.1">
    <property type="protein sequence ID" value="OGLUM10G19480.1"/>
    <property type="gene ID" value="OGLUM10G19480"/>
</dbReference>
<dbReference type="InterPro" id="IPR008921">
    <property type="entry name" value="DNA_pol3_clamp-load_cplx_C"/>
</dbReference>
<feature type="compositionally biased region" description="Polar residues" evidence="1">
    <location>
        <begin position="230"/>
        <end position="239"/>
    </location>
</feature>
<name>A0A0E0BE43_9ORYZ</name>
<dbReference type="GO" id="GO:0003677">
    <property type="term" value="F:DNA binding"/>
    <property type="evidence" value="ECO:0007669"/>
    <property type="project" value="InterPro"/>
</dbReference>
<reference evidence="2" key="1">
    <citation type="submission" date="2015-04" db="UniProtKB">
        <authorList>
            <consortium name="EnsemblPlants"/>
        </authorList>
    </citation>
    <scope>IDENTIFICATION</scope>
</reference>
<dbReference type="Gene3D" id="1.20.272.10">
    <property type="match status" value="1"/>
</dbReference>
<dbReference type="InterPro" id="IPR050238">
    <property type="entry name" value="DNA_Rep/Repair_Clamp_Loader"/>
</dbReference>
<dbReference type="SUPFAM" id="SSF48019">
    <property type="entry name" value="post-AAA+ oligomerization domain-like"/>
    <property type="match status" value="1"/>
</dbReference>
<dbReference type="Proteomes" id="UP000026961">
    <property type="component" value="Chromosome 10"/>
</dbReference>
<proteinExistence type="predicted"/>
<dbReference type="Gramene" id="OGLUM10G19480.1">
    <property type="protein sequence ID" value="OGLUM10G19480.1"/>
    <property type="gene ID" value="OGLUM10G19480"/>
</dbReference>
<evidence type="ECO:0000313" key="2">
    <source>
        <dbReference type="EnsemblPlants" id="OGLUM10G19480.1"/>
    </source>
</evidence>
<reference evidence="2" key="2">
    <citation type="submission" date="2018-05" db="EMBL/GenBank/DDBJ databases">
        <title>OgluRS3 (Oryza glumaepatula Reference Sequence Version 3).</title>
        <authorList>
            <person name="Zhang J."/>
            <person name="Kudrna D."/>
            <person name="Lee S."/>
            <person name="Talag J."/>
            <person name="Welchert J."/>
            <person name="Wing R.A."/>
        </authorList>
    </citation>
    <scope>NUCLEOTIDE SEQUENCE [LARGE SCALE GENOMIC DNA]</scope>
</reference>
<evidence type="ECO:0008006" key="4">
    <source>
        <dbReference type="Google" id="ProtNLM"/>
    </source>
</evidence>
<organism evidence="2">
    <name type="scientific">Oryza glumipatula</name>
    <dbReference type="NCBI Taxonomy" id="40148"/>
    <lineage>
        <taxon>Eukaryota</taxon>
        <taxon>Viridiplantae</taxon>
        <taxon>Streptophyta</taxon>
        <taxon>Embryophyta</taxon>
        <taxon>Tracheophyta</taxon>
        <taxon>Spermatophyta</taxon>
        <taxon>Magnoliopsida</taxon>
        <taxon>Liliopsida</taxon>
        <taxon>Poales</taxon>
        <taxon>Poaceae</taxon>
        <taxon>BOP clade</taxon>
        <taxon>Oryzoideae</taxon>
        <taxon>Oryzeae</taxon>
        <taxon>Oryzinae</taxon>
        <taxon>Oryza</taxon>
    </lineage>
</organism>
<dbReference type="FunFam" id="1.10.8.60:FF:000030">
    <property type="entry name" value="replication factor C subunit 3"/>
    <property type="match status" value="1"/>
</dbReference>
<dbReference type="GO" id="GO:0005663">
    <property type="term" value="C:DNA replication factor C complex"/>
    <property type="evidence" value="ECO:0007669"/>
    <property type="project" value="TreeGrafter"/>
</dbReference>
<dbReference type="HOGENOM" id="CLU_034599_1_0_1"/>
<dbReference type="STRING" id="40148.A0A0E0BE43"/>
<dbReference type="Gene3D" id="3.40.50.300">
    <property type="entry name" value="P-loop containing nucleotide triphosphate hydrolases"/>
    <property type="match status" value="1"/>
</dbReference>
<protein>
    <recommendedName>
        <fullName evidence="4">Replication factor C C-terminal domain-containing protein</fullName>
    </recommendedName>
</protein>
<feature type="region of interest" description="Disordered" evidence="1">
    <location>
        <begin position="42"/>
        <end position="69"/>
    </location>
</feature>
<feature type="compositionally biased region" description="Low complexity" evidence="1">
    <location>
        <begin position="181"/>
        <end position="190"/>
    </location>
</feature>
<evidence type="ECO:0000313" key="3">
    <source>
        <dbReference type="Proteomes" id="UP000026961"/>
    </source>
</evidence>
<dbReference type="FunFam" id="3.40.50.300:FF:001503">
    <property type="entry name" value="Replication factor C subunit 3"/>
    <property type="match status" value="1"/>
</dbReference>
<dbReference type="PANTHER" id="PTHR11669:SF52">
    <property type="entry name" value="OS10G0574500 PROTEIN"/>
    <property type="match status" value="1"/>
</dbReference>
<feature type="compositionally biased region" description="Basic and acidic residues" evidence="1">
    <location>
        <begin position="191"/>
        <end position="220"/>
    </location>
</feature>
<accession>A0A0E0BE43</accession>
<feature type="compositionally biased region" description="Basic and acidic residues" evidence="1">
    <location>
        <begin position="51"/>
        <end position="63"/>
    </location>
</feature>
<dbReference type="GO" id="GO:0006281">
    <property type="term" value="P:DNA repair"/>
    <property type="evidence" value="ECO:0007669"/>
    <property type="project" value="TreeGrafter"/>
</dbReference>
<dbReference type="SUPFAM" id="SSF52540">
    <property type="entry name" value="P-loop containing nucleoside triphosphate hydrolases"/>
    <property type="match status" value="1"/>
</dbReference>
<dbReference type="GO" id="GO:0005634">
    <property type="term" value="C:nucleus"/>
    <property type="evidence" value="ECO:0007669"/>
    <property type="project" value="TreeGrafter"/>
</dbReference>
<dbReference type="PANTHER" id="PTHR11669">
    <property type="entry name" value="REPLICATION FACTOR C / DNA POLYMERASE III GAMMA-TAU SUBUNIT"/>
    <property type="match status" value="1"/>
</dbReference>
<sequence length="667" mass="74518">MAASEAPQGEVGHQSGTRWDTAIAIGKRKRVIELPDRMAFVETGGGGRGSRRSERLTAKEGRPKSSLNMQPEAAQITKWANRMEMESLGRDQMAMSHAAATATTLRAAHMAPPATTLSDALDHDRRRDARRYRTFLPPSQLVLGLHRLGFACIPRSGAPLTRPRTAPSSVPHQPPPRREAPQPQVANAAVAERRPLREREEAAAKRIHDHHTPAESKAEAASEPQVSAGDHSTQSSDHSASAVAVGRGGSIWVRVLPKSVAMVDSPQTSEESTPTAEDKYIWADKYRPNFLNDFICNKDAALELYNQVTAQECNHIIFEGPTSVGKRSMVSALIRDAFATDNLKIEEQTKRFELKGEIAKHIDIRVKISSHHVEVNLADIHGYEKHVITTLLNESIPSPNSICSHANCRVIVVHDADKLSSDLQHYIGWFLGRYVGCNKIMFCCSDASNLEAVRHLCKVVTLKPPSSDEIIKVLEYIAVQESIDLPRDIARRITMSSGNNLRQAIRSFEATWKANYAFLEGHAILTGWEEEISNVAKKILEEPSPKQLYVIRGKIRKLIEHNVSPYFIFSNLVAELKRDRDEEFQNSIDQLASELNHIKDCARQKEQCESGDTGLEIRNINIEGFAKEGHDQRETIQCFIKIEEFTVRFMGFYRSLKAKNMNRGGVL</sequence>